<dbReference type="PANTHER" id="PTHR35525">
    <property type="entry name" value="BLL6575 PROTEIN"/>
    <property type="match status" value="1"/>
</dbReference>
<accession>A0A1G8YTR5</accession>
<gene>
    <name evidence="2" type="ORF">SAMN04487820_10461</name>
</gene>
<organism evidence="2 3">
    <name type="scientific">Actinopolyspora mzabensis</name>
    <dbReference type="NCBI Taxonomy" id="995066"/>
    <lineage>
        <taxon>Bacteria</taxon>
        <taxon>Bacillati</taxon>
        <taxon>Actinomycetota</taxon>
        <taxon>Actinomycetes</taxon>
        <taxon>Actinopolysporales</taxon>
        <taxon>Actinopolysporaceae</taxon>
        <taxon>Actinopolyspora</taxon>
    </lineage>
</organism>
<dbReference type="SUPFAM" id="SSF160904">
    <property type="entry name" value="Jann2411-like"/>
    <property type="match status" value="1"/>
</dbReference>
<evidence type="ECO:0000313" key="3">
    <source>
        <dbReference type="Proteomes" id="UP000199213"/>
    </source>
</evidence>
<dbReference type="Pfam" id="PF11706">
    <property type="entry name" value="zf-CGNR"/>
    <property type="match status" value="1"/>
</dbReference>
<dbReference type="OrthoDB" id="3531194at2"/>
<dbReference type="RefSeq" id="WP_092627296.1">
    <property type="nucleotide sequence ID" value="NZ_FNFM01000004.1"/>
</dbReference>
<evidence type="ECO:0000313" key="2">
    <source>
        <dbReference type="EMBL" id="SDK06208.1"/>
    </source>
</evidence>
<dbReference type="Proteomes" id="UP000199213">
    <property type="component" value="Unassembled WGS sequence"/>
</dbReference>
<dbReference type="AlphaFoldDB" id="A0A1G8YTR5"/>
<dbReference type="EMBL" id="FNFM01000004">
    <property type="protein sequence ID" value="SDK06208.1"/>
    <property type="molecule type" value="Genomic_DNA"/>
</dbReference>
<name>A0A1G8YTR5_ACTMZ</name>
<reference evidence="3" key="1">
    <citation type="submission" date="2016-10" db="EMBL/GenBank/DDBJ databases">
        <authorList>
            <person name="Varghese N."/>
            <person name="Submissions S."/>
        </authorList>
    </citation>
    <scope>NUCLEOTIDE SEQUENCE [LARGE SCALE GENOMIC DNA]</scope>
    <source>
        <strain evidence="3">DSM 45460</strain>
    </source>
</reference>
<keyword evidence="3" id="KW-1185">Reference proteome</keyword>
<protein>
    <submittedName>
        <fullName evidence="2">CGNR zinc finger domain-containing protein</fullName>
    </submittedName>
</protein>
<dbReference type="PANTHER" id="PTHR35525:SF3">
    <property type="entry name" value="BLL6575 PROTEIN"/>
    <property type="match status" value="1"/>
</dbReference>
<evidence type="ECO:0000259" key="1">
    <source>
        <dbReference type="Pfam" id="PF11706"/>
    </source>
</evidence>
<proteinExistence type="predicted"/>
<sequence>MDNADYTAGAVRLANADLTSPETLREALRHEPWWAQRVTESDLRVLREVAAGIRRALAAASNGDASTLLAEANELLTAHPPRPRLSDHGAGWHIHVADVDAEPAVEMAAVAAWGLAQGVVRHGSDRWGRCAAPDCENYFLDTTANRTKQFCSTRCANRVNVAAFRARNRE</sequence>
<feature type="domain" description="Zinc finger CGNR" evidence="1">
    <location>
        <begin position="126"/>
        <end position="167"/>
    </location>
</feature>
<dbReference type="Gene3D" id="1.10.3300.10">
    <property type="entry name" value="Jann2411-like domain"/>
    <property type="match status" value="1"/>
</dbReference>
<dbReference type="InterPro" id="IPR010852">
    <property type="entry name" value="ABATE"/>
</dbReference>
<dbReference type="InterPro" id="IPR021005">
    <property type="entry name" value="Znf_CGNR"/>
</dbReference>
<dbReference type="InterPro" id="IPR023286">
    <property type="entry name" value="ABATE_dom_sf"/>
</dbReference>